<dbReference type="SUPFAM" id="SSF55729">
    <property type="entry name" value="Acyl-CoA N-acyltransferases (Nat)"/>
    <property type="match status" value="1"/>
</dbReference>
<accession>A0A1T4K8B0</accession>
<evidence type="ECO:0000313" key="6">
    <source>
        <dbReference type="Proteomes" id="UP000190328"/>
    </source>
</evidence>
<evidence type="ECO:0000256" key="3">
    <source>
        <dbReference type="ARBA" id="ARBA00038502"/>
    </source>
</evidence>
<evidence type="ECO:0000256" key="2">
    <source>
        <dbReference type="ARBA" id="ARBA00023315"/>
    </source>
</evidence>
<dbReference type="GO" id="GO:0016747">
    <property type="term" value="F:acyltransferase activity, transferring groups other than amino-acyl groups"/>
    <property type="evidence" value="ECO:0007669"/>
    <property type="project" value="InterPro"/>
</dbReference>
<evidence type="ECO:0000313" key="5">
    <source>
        <dbReference type="EMBL" id="SJZ38577.1"/>
    </source>
</evidence>
<evidence type="ECO:0000256" key="1">
    <source>
        <dbReference type="ARBA" id="ARBA00022679"/>
    </source>
</evidence>
<organism evidence="5 6">
    <name type="scientific">Pilibacter termitis</name>
    <dbReference type="NCBI Taxonomy" id="263852"/>
    <lineage>
        <taxon>Bacteria</taxon>
        <taxon>Bacillati</taxon>
        <taxon>Bacillota</taxon>
        <taxon>Bacilli</taxon>
        <taxon>Lactobacillales</taxon>
        <taxon>Enterococcaceae</taxon>
        <taxon>Pilibacter</taxon>
    </lineage>
</organism>
<dbReference type="Gene3D" id="3.40.630.30">
    <property type="match status" value="1"/>
</dbReference>
<evidence type="ECO:0000259" key="4">
    <source>
        <dbReference type="PROSITE" id="PS51186"/>
    </source>
</evidence>
<dbReference type="AlphaFoldDB" id="A0A1T4K8B0"/>
<comment type="similarity">
    <text evidence="3">Belongs to the acetyltransferase family. RimJ subfamily.</text>
</comment>
<reference evidence="5 6" key="1">
    <citation type="submission" date="2017-02" db="EMBL/GenBank/DDBJ databases">
        <authorList>
            <person name="Peterson S.W."/>
        </authorList>
    </citation>
    <scope>NUCLEOTIDE SEQUENCE [LARGE SCALE GENOMIC DNA]</scope>
    <source>
        <strain evidence="5 6">ATCC BAA-1030</strain>
    </source>
</reference>
<keyword evidence="6" id="KW-1185">Reference proteome</keyword>
<dbReference type="OrthoDB" id="9784707at2"/>
<keyword evidence="2" id="KW-0012">Acyltransferase</keyword>
<dbReference type="STRING" id="263852.SAMN02745116_00147"/>
<feature type="domain" description="N-acetyltransferase" evidence="4">
    <location>
        <begin position="19"/>
        <end position="177"/>
    </location>
</feature>
<dbReference type="Pfam" id="PF13302">
    <property type="entry name" value="Acetyltransf_3"/>
    <property type="match status" value="1"/>
</dbReference>
<dbReference type="PANTHER" id="PTHR43792:SF8">
    <property type="entry name" value="[RIBOSOMAL PROTEIN US5]-ALANINE N-ACETYLTRANSFERASE"/>
    <property type="match status" value="1"/>
</dbReference>
<dbReference type="InterPro" id="IPR051531">
    <property type="entry name" value="N-acetyltransferase"/>
</dbReference>
<sequence>MLKITTKTQDLTLKLPNKKYGREVFEVIENNREIFNQWFFWTEFTREIEDSENFQVSQLEEFGKGNVIVFNIFYQERLVGMIDVHAIDQLNKRGEVGYWLDKDYTGRGIMSTALKTIEEYVFTETELNKLLIKHDIENKNSKHVITANNYRLVGELKEEIFHNKQFHDCLIYEKTKNEWKRKAKRGV</sequence>
<dbReference type="Proteomes" id="UP000190328">
    <property type="component" value="Unassembled WGS sequence"/>
</dbReference>
<name>A0A1T4K8B0_9ENTE</name>
<dbReference type="PROSITE" id="PS51186">
    <property type="entry name" value="GNAT"/>
    <property type="match status" value="1"/>
</dbReference>
<proteinExistence type="inferred from homology"/>
<protein>
    <submittedName>
        <fullName evidence="5">Ribosomal-protein-serine acetyltransferase</fullName>
    </submittedName>
</protein>
<dbReference type="RefSeq" id="WP_078806114.1">
    <property type="nucleotide sequence ID" value="NZ_FUXI01000001.1"/>
</dbReference>
<dbReference type="InterPro" id="IPR000182">
    <property type="entry name" value="GNAT_dom"/>
</dbReference>
<dbReference type="InterPro" id="IPR016181">
    <property type="entry name" value="Acyl_CoA_acyltransferase"/>
</dbReference>
<keyword evidence="1 5" id="KW-0808">Transferase</keyword>
<gene>
    <name evidence="5" type="ORF">SAMN02745116_00147</name>
</gene>
<dbReference type="PANTHER" id="PTHR43792">
    <property type="entry name" value="GNAT FAMILY, PUTATIVE (AFU_ORTHOLOGUE AFUA_3G00765)-RELATED-RELATED"/>
    <property type="match status" value="1"/>
</dbReference>
<dbReference type="EMBL" id="FUXI01000001">
    <property type="protein sequence ID" value="SJZ38577.1"/>
    <property type="molecule type" value="Genomic_DNA"/>
</dbReference>